<evidence type="ECO:0000313" key="1">
    <source>
        <dbReference type="EMBL" id="CAH2008544.1"/>
    </source>
</evidence>
<dbReference type="AlphaFoldDB" id="A0A9P0LZ66"/>
<gene>
    <name evidence="1" type="ORF">ACAOBT_LOCUS30305</name>
</gene>
<protein>
    <submittedName>
        <fullName evidence="1">Uncharacterized protein</fullName>
    </submittedName>
</protein>
<dbReference type="Proteomes" id="UP001152888">
    <property type="component" value="Unassembled WGS sequence"/>
</dbReference>
<comment type="caution">
    <text evidence="1">The sequence shown here is derived from an EMBL/GenBank/DDBJ whole genome shotgun (WGS) entry which is preliminary data.</text>
</comment>
<accession>A0A9P0LZ66</accession>
<name>A0A9P0LZ66_ACAOB</name>
<sequence>MPKVSSSKADLLKKWIKNAKHLSTNGTVVYCNACSKQVYLNFRSINTLLQPFTRKWRNDLTGKCNKRLFQLYYGAAPNKTRILEMNFILIYATPCRNQTYHDIN</sequence>
<dbReference type="EMBL" id="CAKOFQ010007816">
    <property type="protein sequence ID" value="CAH2008544.1"/>
    <property type="molecule type" value="Genomic_DNA"/>
</dbReference>
<keyword evidence="2" id="KW-1185">Reference proteome</keyword>
<reference evidence="1" key="1">
    <citation type="submission" date="2022-03" db="EMBL/GenBank/DDBJ databases">
        <authorList>
            <person name="Sayadi A."/>
        </authorList>
    </citation>
    <scope>NUCLEOTIDE SEQUENCE</scope>
</reference>
<proteinExistence type="predicted"/>
<evidence type="ECO:0000313" key="2">
    <source>
        <dbReference type="Proteomes" id="UP001152888"/>
    </source>
</evidence>
<organism evidence="1 2">
    <name type="scientific">Acanthoscelides obtectus</name>
    <name type="common">Bean weevil</name>
    <name type="synonym">Bruchus obtectus</name>
    <dbReference type="NCBI Taxonomy" id="200917"/>
    <lineage>
        <taxon>Eukaryota</taxon>
        <taxon>Metazoa</taxon>
        <taxon>Ecdysozoa</taxon>
        <taxon>Arthropoda</taxon>
        <taxon>Hexapoda</taxon>
        <taxon>Insecta</taxon>
        <taxon>Pterygota</taxon>
        <taxon>Neoptera</taxon>
        <taxon>Endopterygota</taxon>
        <taxon>Coleoptera</taxon>
        <taxon>Polyphaga</taxon>
        <taxon>Cucujiformia</taxon>
        <taxon>Chrysomeloidea</taxon>
        <taxon>Chrysomelidae</taxon>
        <taxon>Bruchinae</taxon>
        <taxon>Bruchini</taxon>
        <taxon>Acanthoscelides</taxon>
    </lineage>
</organism>